<name>A0A7I8JRV6_SPIIN</name>
<evidence type="ECO:0000256" key="2">
    <source>
        <dbReference type="ARBA" id="ARBA00023315"/>
    </source>
</evidence>
<dbReference type="SUPFAM" id="SSF55729">
    <property type="entry name" value="Acyl-CoA N-acyltransferases (Nat)"/>
    <property type="match status" value="1"/>
</dbReference>
<feature type="region of interest" description="Disordered" evidence="3">
    <location>
        <begin position="1"/>
        <end position="82"/>
    </location>
</feature>
<dbReference type="Proteomes" id="UP001189122">
    <property type="component" value="Unassembled WGS sequence"/>
</dbReference>
<dbReference type="Gene3D" id="3.40.630.30">
    <property type="match status" value="1"/>
</dbReference>
<keyword evidence="1" id="KW-0808">Transferase</keyword>
<evidence type="ECO:0000256" key="1">
    <source>
        <dbReference type="ARBA" id="ARBA00022679"/>
    </source>
</evidence>
<feature type="compositionally biased region" description="Low complexity" evidence="3">
    <location>
        <begin position="1"/>
        <end position="11"/>
    </location>
</feature>
<reference evidence="5 6" key="1">
    <citation type="submission" date="2019-12" db="EMBL/GenBank/DDBJ databases">
        <authorList>
            <person name="Scholz U."/>
            <person name="Mascher M."/>
            <person name="Fiebig A."/>
        </authorList>
    </citation>
    <scope>NUCLEOTIDE SEQUENCE</scope>
</reference>
<dbReference type="InterPro" id="IPR000182">
    <property type="entry name" value="GNAT_dom"/>
</dbReference>
<dbReference type="AlphaFoldDB" id="A0A7I8JRV6"/>
<keyword evidence="6" id="KW-1185">Reference proteome</keyword>
<sequence length="240" mass="26007">MTSSSPLLSSPPQKPSPPPSSLGDNQLPSPLPLRHRRRPRSSSRGSGGAARGGDEHRENGHRLPRRPPAAPPRRRGDLLHPDEELERRGLSLRRTAAGLDIEALNSVFFRAGFPRRDPVKIRRALENSPSMVWLADGSSGRPVAFARAAGDGVFNAVVWDVAVDPDFQGLGLGKAVMERLVEDLRSGGVCNIALYAEPKVVGFYRPLGFAADPDGIKGMVYARKQPPPLPPGVMEGRKRK</sequence>
<dbReference type="Pfam" id="PF00583">
    <property type="entry name" value="Acetyltransf_1"/>
    <property type="match status" value="1"/>
</dbReference>
<feature type="compositionally biased region" description="Basic and acidic residues" evidence="3">
    <location>
        <begin position="52"/>
        <end position="61"/>
    </location>
</feature>
<dbReference type="InterPro" id="IPR045039">
    <property type="entry name" value="NSI-like"/>
</dbReference>
<evidence type="ECO:0000256" key="3">
    <source>
        <dbReference type="SAM" id="MobiDB-lite"/>
    </source>
</evidence>
<dbReference type="PANTHER" id="PTHR43626">
    <property type="entry name" value="ACYL-COA N-ACYLTRANSFERASE"/>
    <property type="match status" value="1"/>
</dbReference>
<dbReference type="GO" id="GO:0005737">
    <property type="term" value="C:cytoplasm"/>
    <property type="evidence" value="ECO:0007669"/>
    <property type="project" value="TreeGrafter"/>
</dbReference>
<keyword evidence="2" id="KW-0012">Acyltransferase</keyword>
<dbReference type="EMBL" id="CACRZD030000016">
    <property type="protein sequence ID" value="CAA6672475.1"/>
    <property type="molecule type" value="Genomic_DNA"/>
</dbReference>
<dbReference type="CDD" id="cd04301">
    <property type="entry name" value="NAT_SF"/>
    <property type="match status" value="1"/>
</dbReference>
<dbReference type="EMBL" id="LR743603">
    <property type="protein sequence ID" value="CAA2633362.1"/>
    <property type="molecule type" value="Genomic_DNA"/>
</dbReference>
<protein>
    <recommendedName>
        <fullName evidence="4">N-acetyltransferase domain-containing protein</fullName>
    </recommendedName>
</protein>
<dbReference type="PANTHER" id="PTHR43626:SF1">
    <property type="entry name" value="GCN5-RELATED N-ACETYLTRANSFERASE 1, CHLOROPLASTIC"/>
    <property type="match status" value="1"/>
</dbReference>
<organism evidence="5">
    <name type="scientific">Spirodela intermedia</name>
    <name type="common">Intermediate duckweed</name>
    <dbReference type="NCBI Taxonomy" id="51605"/>
    <lineage>
        <taxon>Eukaryota</taxon>
        <taxon>Viridiplantae</taxon>
        <taxon>Streptophyta</taxon>
        <taxon>Embryophyta</taxon>
        <taxon>Tracheophyta</taxon>
        <taxon>Spermatophyta</taxon>
        <taxon>Magnoliopsida</taxon>
        <taxon>Liliopsida</taxon>
        <taxon>Araceae</taxon>
        <taxon>Lemnoideae</taxon>
        <taxon>Spirodela</taxon>
    </lineage>
</organism>
<dbReference type="InterPro" id="IPR016181">
    <property type="entry name" value="Acyl_CoA_acyltransferase"/>
</dbReference>
<accession>A0A7I8JRV6</accession>
<proteinExistence type="predicted"/>
<feature type="domain" description="N-acetyltransferase" evidence="4">
    <location>
        <begin position="90"/>
        <end position="227"/>
    </location>
</feature>
<gene>
    <name evidence="5" type="ORF">SI7747_16018886</name>
</gene>
<evidence type="ECO:0000313" key="6">
    <source>
        <dbReference type="Proteomes" id="UP001189122"/>
    </source>
</evidence>
<evidence type="ECO:0000259" key="4">
    <source>
        <dbReference type="PROSITE" id="PS51186"/>
    </source>
</evidence>
<evidence type="ECO:0000313" key="5">
    <source>
        <dbReference type="EMBL" id="CAA2633362.1"/>
    </source>
</evidence>
<dbReference type="GO" id="GO:0008080">
    <property type="term" value="F:N-acetyltransferase activity"/>
    <property type="evidence" value="ECO:0007669"/>
    <property type="project" value="InterPro"/>
</dbReference>
<dbReference type="PROSITE" id="PS51186">
    <property type="entry name" value="GNAT"/>
    <property type="match status" value="1"/>
</dbReference>